<name>A0AA41ZHM3_9GAMM</name>
<accession>A0AA41ZHM3</accession>
<dbReference type="EMBL" id="JAPIVE010000002">
    <property type="protein sequence ID" value="MCX2524309.1"/>
    <property type="molecule type" value="Genomic_DNA"/>
</dbReference>
<reference evidence="1" key="1">
    <citation type="submission" date="2022-11" db="EMBL/GenBank/DDBJ databases">
        <title>Larsenimonas rhizosphaerae sp. nov., isolated from a tidal mudflat.</title>
        <authorList>
            <person name="Lee S.D."/>
            <person name="Kim I.S."/>
        </authorList>
    </citation>
    <scope>NUCLEOTIDE SEQUENCE</scope>
    <source>
        <strain evidence="1">GH2-1</strain>
    </source>
</reference>
<organism evidence="1 2">
    <name type="scientific">Larsenimonas rhizosphaerae</name>
    <dbReference type="NCBI Taxonomy" id="2944682"/>
    <lineage>
        <taxon>Bacteria</taxon>
        <taxon>Pseudomonadati</taxon>
        <taxon>Pseudomonadota</taxon>
        <taxon>Gammaproteobacteria</taxon>
        <taxon>Oceanospirillales</taxon>
        <taxon>Halomonadaceae</taxon>
        <taxon>Larsenimonas</taxon>
    </lineage>
</organism>
<keyword evidence="2" id="KW-1185">Reference proteome</keyword>
<evidence type="ECO:0000313" key="2">
    <source>
        <dbReference type="Proteomes" id="UP001165678"/>
    </source>
</evidence>
<dbReference type="Pfam" id="PF14255">
    <property type="entry name" value="Zn_ribbon_21"/>
    <property type="match status" value="1"/>
</dbReference>
<evidence type="ECO:0000313" key="1">
    <source>
        <dbReference type="EMBL" id="MCX2524309.1"/>
    </source>
</evidence>
<comment type="caution">
    <text evidence="1">The sequence shown here is derived from an EMBL/GenBank/DDBJ whole genome shotgun (WGS) entry which is preliminary data.</text>
</comment>
<dbReference type="Proteomes" id="UP001165678">
    <property type="component" value="Unassembled WGS sequence"/>
</dbReference>
<dbReference type="AlphaFoldDB" id="A0AA41ZHM3"/>
<proteinExistence type="predicted"/>
<protein>
    <submittedName>
        <fullName evidence="1">CPXCG motif-containing cysteine-rich protein</fullName>
    </submittedName>
</protein>
<dbReference type="RefSeq" id="WP_265896182.1">
    <property type="nucleotide sequence ID" value="NZ_JAPIVE010000002.1"/>
</dbReference>
<gene>
    <name evidence="1" type="ORF">OQ287_08650</name>
</gene>
<sequence>MNEELLEPRQVQCPYCGSECTLLVDISQGSISTIEDCERCCAPMQIDIEVDEGMGTLTSLTVHRDDNSDQ</sequence>
<dbReference type="InterPro" id="IPR025990">
    <property type="entry name" value="zinc_ribbon_bacterial"/>
</dbReference>